<dbReference type="EMBL" id="JARKNE010000010">
    <property type="protein sequence ID" value="KAK5793956.1"/>
    <property type="molecule type" value="Genomic_DNA"/>
</dbReference>
<dbReference type="Proteomes" id="UP001358586">
    <property type="component" value="Chromosome 10"/>
</dbReference>
<keyword evidence="3" id="KW-1185">Reference proteome</keyword>
<name>A0ABR0NH70_GOSAR</name>
<comment type="caution">
    <text evidence="2">The sequence shown here is derived from an EMBL/GenBank/DDBJ whole genome shotgun (WGS) entry which is preliminary data.</text>
</comment>
<evidence type="ECO:0000256" key="1">
    <source>
        <dbReference type="SAM" id="Coils"/>
    </source>
</evidence>
<reference evidence="2 3" key="1">
    <citation type="submission" date="2023-03" db="EMBL/GenBank/DDBJ databases">
        <title>WGS of Gossypium arboreum.</title>
        <authorList>
            <person name="Yu D."/>
        </authorList>
    </citation>
    <scope>NUCLEOTIDE SEQUENCE [LARGE SCALE GENOMIC DNA]</scope>
    <source>
        <tissue evidence="2">Leaf</tissue>
    </source>
</reference>
<evidence type="ECO:0000313" key="3">
    <source>
        <dbReference type="Proteomes" id="UP001358586"/>
    </source>
</evidence>
<protein>
    <submittedName>
        <fullName evidence="2">Uncharacterized protein</fullName>
    </submittedName>
</protein>
<accession>A0ABR0NH70</accession>
<evidence type="ECO:0000313" key="2">
    <source>
        <dbReference type="EMBL" id="KAK5793956.1"/>
    </source>
</evidence>
<organism evidence="2 3">
    <name type="scientific">Gossypium arboreum</name>
    <name type="common">Tree cotton</name>
    <name type="synonym">Gossypium nanking</name>
    <dbReference type="NCBI Taxonomy" id="29729"/>
    <lineage>
        <taxon>Eukaryota</taxon>
        <taxon>Viridiplantae</taxon>
        <taxon>Streptophyta</taxon>
        <taxon>Embryophyta</taxon>
        <taxon>Tracheophyta</taxon>
        <taxon>Spermatophyta</taxon>
        <taxon>Magnoliopsida</taxon>
        <taxon>eudicotyledons</taxon>
        <taxon>Gunneridae</taxon>
        <taxon>Pentapetalae</taxon>
        <taxon>rosids</taxon>
        <taxon>malvids</taxon>
        <taxon>Malvales</taxon>
        <taxon>Malvaceae</taxon>
        <taxon>Malvoideae</taxon>
        <taxon>Gossypium</taxon>
    </lineage>
</organism>
<sequence>MICLNLLKRRRRWNLIKKNLEIELQKIIEEARLLAEAYDARKSLEEALSQAENKTSVLITEKEDVQDSKAASEMEVEKMREEIAIQTSRDEEIAEIKEKNLHKHPIQW</sequence>
<feature type="coiled-coil region" evidence="1">
    <location>
        <begin position="10"/>
        <end position="82"/>
    </location>
</feature>
<proteinExistence type="predicted"/>
<keyword evidence="1" id="KW-0175">Coiled coil</keyword>
<gene>
    <name evidence="2" type="ORF">PVK06_035138</name>
</gene>